<keyword evidence="5 7" id="KW-0472">Membrane</keyword>
<keyword evidence="6" id="KW-1015">Disulfide bond</keyword>
<feature type="transmembrane region" description="Helical" evidence="7">
    <location>
        <begin position="12"/>
        <end position="34"/>
    </location>
</feature>
<reference evidence="8" key="1">
    <citation type="submission" date="2020-06" db="EMBL/GenBank/DDBJ databases">
        <title>Draft genome of Bugula neritina, a colonial animal packing powerful symbionts and potential medicines.</title>
        <authorList>
            <person name="Rayko M."/>
        </authorList>
    </citation>
    <scope>NUCLEOTIDE SEQUENCE [LARGE SCALE GENOMIC DNA]</scope>
    <source>
        <strain evidence="8">Kwan_BN1</strain>
    </source>
</reference>
<sequence>MACGTNAIKTCLCILSVFFWTCAVTLIVIGSIILAEYGNISELAQSTEILAPSMILIGAGVFLFIVGLLGCVGALKGNKLVLTVFFLLMLVVLVGEVVAVAFGYYYREQVGTKLNTKFHEMIKDCKNDSSDASCSEIDFIQEKFECCGADTYEDWFMSTENYSIPQSCCRENNCTTPERGTNETIANEVIFTRGCSAKAIDLIEDYFTWIFVATIIVVILQVLGLIGTCVMLCRSRETPYSNLDSQGYRV</sequence>
<evidence type="ECO:0000256" key="2">
    <source>
        <dbReference type="ARBA" id="ARBA00006840"/>
    </source>
</evidence>
<evidence type="ECO:0000256" key="7">
    <source>
        <dbReference type="RuleBase" id="RU361218"/>
    </source>
</evidence>
<accession>A0A7J7JVQ2</accession>
<evidence type="ECO:0000256" key="4">
    <source>
        <dbReference type="ARBA" id="ARBA00022989"/>
    </source>
</evidence>
<organism evidence="8 9">
    <name type="scientific">Bugula neritina</name>
    <name type="common">Brown bryozoan</name>
    <name type="synonym">Sertularia neritina</name>
    <dbReference type="NCBI Taxonomy" id="10212"/>
    <lineage>
        <taxon>Eukaryota</taxon>
        <taxon>Metazoa</taxon>
        <taxon>Spiralia</taxon>
        <taxon>Lophotrochozoa</taxon>
        <taxon>Bryozoa</taxon>
        <taxon>Gymnolaemata</taxon>
        <taxon>Cheilostomatida</taxon>
        <taxon>Flustrina</taxon>
        <taxon>Buguloidea</taxon>
        <taxon>Bugulidae</taxon>
        <taxon>Bugula</taxon>
    </lineage>
</organism>
<dbReference type="PANTHER" id="PTHR19282:SF551">
    <property type="entry name" value="RE08073P-RELATED"/>
    <property type="match status" value="1"/>
</dbReference>
<dbReference type="PANTHER" id="PTHR19282">
    <property type="entry name" value="TETRASPANIN"/>
    <property type="match status" value="1"/>
</dbReference>
<keyword evidence="9" id="KW-1185">Reference proteome</keyword>
<evidence type="ECO:0000313" key="9">
    <source>
        <dbReference type="Proteomes" id="UP000593567"/>
    </source>
</evidence>
<dbReference type="InterPro" id="IPR018503">
    <property type="entry name" value="Tetraspanin_CS"/>
</dbReference>
<dbReference type="PROSITE" id="PS00421">
    <property type="entry name" value="TM4_1"/>
    <property type="match status" value="1"/>
</dbReference>
<comment type="caution">
    <text evidence="8">The sequence shown here is derived from an EMBL/GenBank/DDBJ whole genome shotgun (WGS) entry which is preliminary data.</text>
</comment>
<evidence type="ECO:0000256" key="6">
    <source>
        <dbReference type="PIRSR" id="PIRSR002419-1"/>
    </source>
</evidence>
<dbReference type="Proteomes" id="UP000593567">
    <property type="component" value="Unassembled WGS sequence"/>
</dbReference>
<comment type="similarity">
    <text evidence="2 7">Belongs to the tetraspanin (TM4SF) family.</text>
</comment>
<keyword evidence="4 7" id="KW-1133">Transmembrane helix</keyword>
<dbReference type="EMBL" id="VXIV02001702">
    <property type="protein sequence ID" value="KAF6030489.1"/>
    <property type="molecule type" value="Genomic_DNA"/>
</dbReference>
<evidence type="ECO:0000256" key="1">
    <source>
        <dbReference type="ARBA" id="ARBA00004141"/>
    </source>
</evidence>
<dbReference type="PRINTS" id="PR00259">
    <property type="entry name" value="TMFOUR"/>
</dbReference>
<evidence type="ECO:0000256" key="3">
    <source>
        <dbReference type="ARBA" id="ARBA00022692"/>
    </source>
</evidence>
<dbReference type="GO" id="GO:0005886">
    <property type="term" value="C:plasma membrane"/>
    <property type="evidence" value="ECO:0007669"/>
    <property type="project" value="TreeGrafter"/>
</dbReference>
<feature type="transmembrane region" description="Helical" evidence="7">
    <location>
        <begin position="206"/>
        <end position="233"/>
    </location>
</feature>
<dbReference type="InterPro" id="IPR008952">
    <property type="entry name" value="Tetraspanin_EC2_sf"/>
</dbReference>
<feature type="transmembrane region" description="Helical" evidence="7">
    <location>
        <begin position="54"/>
        <end position="75"/>
    </location>
</feature>
<evidence type="ECO:0000256" key="5">
    <source>
        <dbReference type="ARBA" id="ARBA00023136"/>
    </source>
</evidence>
<comment type="subcellular location">
    <subcellularLocation>
        <location evidence="1 7">Membrane</location>
        <topology evidence="1 7">Multi-pass membrane protein</topology>
    </subcellularLocation>
</comment>
<dbReference type="Pfam" id="PF00335">
    <property type="entry name" value="Tetraspanin"/>
    <property type="match status" value="1"/>
</dbReference>
<protein>
    <recommendedName>
        <fullName evidence="7">Tetraspanin</fullName>
    </recommendedName>
</protein>
<dbReference type="InterPro" id="IPR018499">
    <property type="entry name" value="Tetraspanin/Peripherin"/>
</dbReference>
<dbReference type="SUPFAM" id="SSF48652">
    <property type="entry name" value="Tetraspanin"/>
    <property type="match status" value="1"/>
</dbReference>
<gene>
    <name evidence="8" type="ORF">EB796_011198</name>
</gene>
<dbReference type="OrthoDB" id="9993879at2759"/>
<dbReference type="PIRSF" id="PIRSF002419">
    <property type="entry name" value="Tetraspanin"/>
    <property type="match status" value="1"/>
</dbReference>
<dbReference type="AlphaFoldDB" id="A0A7J7JVQ2"/>
<dbReference type="Gene3D" id="1.10.1450.10">
    <property type="entry name" value="Tetraspanin"/>
    <property type="match status" value="1"/>
</dbReference>
<feature type="disulfide bond" evidence="6">
    <location>
        <begin position="147"/>
        <end position="169"/>
    </location>
</feature>
<keyword evidence="3 7" id="KW-0812">Transmembrane</keyword>
<name>A0A7J7JVQ2_BUGNE</name>
<evidence type="ECO:0000313" key="8">
    <source>
        <dbReference type="EMBL" id="KAF6030489.1"/>
    </source>
</evidence>
<proteinExistence type="inferred from homology"/>
<feature type="transmembrane region" description="Helical" evidence="7">
    <location>
        <begin position="82"/>
        <end position="106"/>
    </location>
</feature>
<dbReference type="InterPro" id="IPR000301">
    <property type="entry name" value="Tetraspanin_animals"/>
</dbReference>